<dbReference type="RefSeq" id="WP_143018346.1">
    <property type="nucleotide sequence ID" value="NZ_FMZX01000054.1"/>
</dbReference>
<organism evidence="2 3">
    <name type="scientific">Belnapia rosea</name>
    <dbReference type="NCBI Taxonomy" id="938405"/>
    <lineage>
        <taxon>Bacteria</taxon>
        <taxon>Pseudomonadati</taxon>
        <taxon>Pseudomonadota</taxon>
        <taxon>Alphaproteobacteria</taxon>
        <taxon>Acetobacterales</taxon>
        <taxon>Roseomonadaceae</taxon>
        <taxon>Belnapia</taxon>
    </lineage>
</organism>
<evidence type="ECO:0000313" key="2">
    <source>
        <dbReference type="EMBL" id="SDE55322.1"/>
    </source>
</evidence>
<dbReference type="Proteomes" id="UP000198925">
    <property type="component" value="Unassembled WGS sequence"/>
</dbReference>
<feature type="region of interest" description="Disordered" evidence="1">
    <location>
        <begin position="1"/>
        <end position="74"/>
    </location>
</feature>
<accession>A0A1G7DVA4</accession>
<feature type="compositionally biased region" description="Basic and acidic residues" evidence="1">
    <location>
        <begin position="63"/>
        <end position="74"/>
    </location>
</feature>
<evidence type="ECO:0000256" key="1">
    <source>
        <dbReference type="SAM" id="MobiDB-lite"/>
    </source>
</evidence>
<evidence type="ECO:0000313" key="3">
    <source>
        <dbReference type="Proteomes" id="UP000198925"/>
    </source>
</evidence>
<protein>
    <submittedName>
        <fullName evidence="2">Uncharacterized protein</fullName>
    </submittedName>
</protein>
<keyword evidence="3" id="KW-1185">Reference proteome</keyword>
<dbReference type="AlphaFoldDB" id="A0A1G7DVA4"/>
<reference evidence="2 3" key="1">
    <citation type="submission" date="2016-10" db="EMBL/GenBank/DDBJ databases">
        <authorList>
            <person name="de Groot N.N."/>
        </authorList>
    </citation>
    <scope>NUCLEOTIDE SEQUENCE [LARGE SCALE GENOMIC DNA]</scope>
    <source>
        <strain evidence="2 3">CPCC 100156</strain>
    </source>
</reference>
<name>A0A1G7DVA4_9PROT</name>
<gene>
    <name evidence="2" type="ORF">SAMN04487779_10542</name>
</gene>
<feature type="compositionally biased region" description="Low complexity" evidence="1">
    <location>
        <begin position="27"/>
        <end position="38"/>
    </location>
</feature>
<proteinExistence type="predicted"/>
<dbReference type="EMBL" id="FMZX01000054">
    <property type="protein sequence ID" value="SDE55322.1"/>
    <property type="molecule type" value="Genomic_DNA"/>
</dbReference>
<sequence>MPKDKGKGTGEPGWTEEEKSQGAPTSGNAGAAGEAGDAVPKAGYGGDERAATEAAAAQVEEDSNGKAEPGVREE</sequence>